<dbReference type="InterPro" id="IPR004358">
    <property type="entry name" value="Sig_transdc_His_kin-like_C"/>
</dbReference>
<dbReference type="InterPro" id="IPR036890">
    <property type="entry name" value="HATPase_C_sf"/>
</dbReference>
<dbReference type="EMBL" id="CP011371">
    <property type="protein sequence ID" value="AKJ29850.1"/>
    <property type="molecule type" value="Genomic_DNA"/>
</dbReference>
<name>A0A0G3BTL6_9BURK</name>
<dbReference type="Gene3D" id="1.10.287.130">
    <property type="match status" value="1"/>
</dbReference>
<dbReference type="PANTHER" id="PTHR43547:SF2">
    <property type="entry name" value="HYBRID SIGNAL TRANSDUCTION HISTIDINE KINASE C"/>
    <property type="match status" value="1"/>
</dbReference>
<accession>A0A0G3BTL6</accession>
<dbReference type="CDD" id="cd00082">
    <property type="entry name" value="HisKA"/>
    <property type="match status" value="1"/>
</dbReference>
<dbReference type="AlphaFoldDB" id="A0A0G3BTL6"/>
<feature type="domain" description="Response regulatory" evidence="7">
    <location>
        <begin position="6"/>
        <end position="123"/>
    </location>
</feature>
<evidence type="ECO:0000256" key="1">
    <source>
        <dbReference type="ARBA" id="ARBA00000085"/>
    </source>
</evidence>
<dbReference type="OrthoDB" id="9812260at2"/>
<dbReference type="Pfam" id="PF02518">
    <property type="entry name" value="HATPase_c"/>
    <property type="match status" value="1"/>
</dbReference>
<dbReference type="GO" id="GO:0000155">
    <property type="term" value="F:phosphorelay sensor kinase activity"/>
    <property type="evidence" value="ECO:0007669"/>
    <property type="project" value="InterPro"/>
</dbReference>
<protein>
    <recommendedName>
        <fullName evidence="2">histidine kinase</fullName>
        <ecNumber evidence="2">2.7.13.3</ecNumber>
    </recommendedName>
</protein>
<dbReference type="PRINTS" id="PR00344">
    <property type="entry name" value="BCTRLSENSOR"/>
</dbReference>
<dbReference type="SMART" id="SM00388">
    <property type="entry name" value="HisKA"/>
    <property type="match status" value="1"/>
</dbReference>
<dbReference type="SUPFAM" id="SSF55874">
    <property type="entry name" value="ATPase domain of HSP90 chaperone/DNA topoisomerase II/histidine kinase"/>
    <property type="match status" value="1"/>
</dbReference>
<dbReference type="PROSITE" id="PS50110">
    <property type="entry name" value="RESPONSE_REGULATORY"/>
    <property type="match status" value="1"/>
</dbReference>
<dbReference type="PANTHER" id="PTHR43547">
    <property type="entry name" value="TWO-COMPONENT HISTIDINE KINASE"/>
    <property type="match status" value="1"/>
</dbReference>
<dbReference type="Pfam" id="PF00072">
    <property type="entry name" value="Response_reg"/>
    <property type="match status" value="1"/>
</dbReference>
<dbReference type="Gene3D" id="3.30.565.10">
    <property type="entry name" value="Histidine kinase-like ATPase, C-terminal domain"/>
    <property type="match status" value="1"/>
</dbReference>
<dbReference type="Pfam" id="PF00512">
    <property type="entry name" value="HisKA"/>
    <property type="match status" value="1"/>
</dbReference>
<dbReference type="PROSITE" id="PS50109">
    <property type="entry name" value="HIS_KIN"/>
    <property type="match status" value="1"/>
</dbReference>
<feature type="domain" description="Histidine kinase" evidence="6">
    <location>
        <begin position="152"/>
        <end position="362"/>
    </location>
</feature>
<dbReference type="SUPFAM" id="SSF47384">
    <property type="entry name" value="Homodimeric domain of signal transducing histidine kinase"/>
    <property type="match status" value="1"/>
</dbReference>
<evidence type="ECO:0000256" key="5">
    <source>
        <dbReference type="SAM" id="MobiDB-lite"/>
    </source>
</evidence>
<dbReference type="SMART" id="SM00387">
    <property type="entry name" value="HATPase_c"/>
    <property type="match status" value="1"/>
</dbReference>
<dbReference type="Gene3D" id="3.40.50.2300">
    <property type="match status" value="1"/>
</dbReference>
<dbReference type="PATRIC" id="fig|413882.6.peg.3294"/>
<dbReference type="EC" id="2.7.13.3" evidence="2"/>
<reference evidence="8 9" key="1">
    <citation type="submission" date="2015-05" db="EMBL/GenBank/DDBJ databases">
        <authorList>
            <person name="Tang B."/>
            <person name="Yu Y."/>
        </authorList>
    </citation>
    <scope>NUCLEOTIDE SEQUENCE [LARGE SCALE GENOMIC DNA]</scope>
    <source>
        <strain evidence="8 9">DSM 7029</strain>
    </source>
</reference>
<dbReference type="RefSeq" id="WP_047195366.1">
    <property type="nucleotide sequence ID" value="NZ_CP011371.1"/>
</dbReference>
<gene>
    <name evidence="8" type="ORF">AAW51_3159</name>
</gene>
<evidence type="ECO:0000313" key="9">
    <source>
        <dbReference type="Proteomes" id="UP000035352"/>
    </source>
</evidence>
<evidence type="ECO:0000256" key="2">
    <source>
        <dbReference type="ARBA" id="ARBA00012438"/>
    </source>
</evidence>
<feature type="compositionally biased region" description="Basic and acidic residues" evidence="5">
    <location>
        <begin position="362"/>
        <end position="372"/>
    </location>
</feature>
<dbReference type="STRING" id="413882.AAW51_3159"/>
<dbReference type="InterPro" id="IPR003594">
    <property type="entry name" value="HATPase_dom"/>
</dbReference>
<feature type="region of interest" description="Disordered" evidence="5">
    <location>
        <begin position="362"/>
        <end position="389"/>
    </location>
</feature>
<comment type="catalytic activity">
    <reaction evidence="1">
        <text>ATP + protein L-histidine = ADP + protein N-phospho-L-histidine.</text>
        <dbReference type="EC" id="2.7.13.3"/>
    </reaction>
</comment>
<keyword evidence="9" id="KW-1185">Reference proteome</keyword>
<dbReference type="KEGG" id="pbh:AAW51_3159"/>
<evidence type="ECO:0000256" key="3">
    <source>
        <dbReference type="ARBA" id="ARBA00022553"/>
    </source>
</evidence>
<evidence type="ECO:0000313" key="8">
    <source>
        <dbReference type="EMBL" id="AKJ29850.1"/>
    </source>
</evidence>
<dbReference type="InterPro" id="IPR001789">
    <property type="entry name" value="Sig_transdc_resp-reg_receiver"/>
</dbReference>
<dbReference type="InterPro" id="IPR036097">
    <property type="entry name" value="HisK_dim/P_sf"/>
</dbReference>
<dbReference type="InterPro" id="IPR005467">
    <property type="entry name" value="His_kinase_dom"/>
</dbReference>
<dbReference type="InterPro" id="IPR011006">
    <property type="entry name" value="CheY-like_superfamily"/>
</dbReference>
<evidence type="ECO:0000259" key="6">
    <source>
        <dbReference type="PROSITE" id="PS50109"/>
    </source>
</evidence>
<organism evidence="8 9">
    <name type="scientific">Caldimonas brevitalea</name>
    <dbReference type="NCBI Taxonomy" id="413882"/>
    <lineage>
        <taxon>Bacteria</taxon>
        <taxon>Pseudomonadati</taxon>
        <taxon>Pseudomonadota</taxon>
        <taxon>Betaproteobacteria</taxon>
        <taxon>Burkholderiales</taxon>
        <taxon>Sphaerotilaceae</taxon>
        <taxon>Caldimonas</taxon>
    </lineage>
</organism>
<dbReference type="Proteomes" id="UP000035352">
    <property type="component" value="Chromosome"/>
</dbReference>
<proteinExistence type="predicted"/>
<dbReference type="InterPro" id="IPR003661">
    <property type="entry name" value="HisK_dim/P_dom"/>
</dbReference>
<keyword evidence="3 4" id="KW-0597">Phosphoprotein</keyword>
<dbReference type="SUPFAM" id="SSF52172">
    <property type="entry name" value="CheY-like"/>
    <property type="match status" value="1"/>
</dbReference>
<evidence type="ECO:0000259" key="7">
    <source>
        <dbReference type="PROSITE" id="PS50110"/>
    </source>
</evidence>
<feature type="modified residue" description="4-aspartylphosphate" evidence="4">
    <location>
        <position position="55"/>
    </location>
</feature>
<feature type="compositionally biased region" description="Low complexity" evidence="5">
    <location>
        <begin position="380"/>
        <end position="389"/>
    </location>
</feature>
<sequence>MNADTRILVVDDIEQNLVAMEALLGRSGLQVLKARSGPEALELLLVHDVAVALVDVRMPEMDGFELAELMRGSPRTSHVPLIFVTAEPEDQQRSFRGYEAGAVDFLHKPIDPQVILSKVKVFVELHAQKRQLAAQMAELRQALQINEMFTAVLSHDLRTPLSAVRMGAEILLRVASDDVARAAATRIKSSSARMSRMIEQLLDVSRLRSGAMCLKLQEADMRDVCEQICAEFEDPARPTRVELTVHGETRGSFDTDRMAQVLSNLIGNALEHGDSAGAVQVVLDGRHDDTLQVRVHNPGVIPEEAMDLLFEPFRSAPHENTPGLGLGLYIVDQFVKAHHGSVQATSSAQRGTAVWVTIPRDGHAASQKEREAGAPPPLPQLGVPPSLFA</sequence>
<evidence type="ECO:0000256" key="4">
    <source>
        <dbReference type="PROSITE-ProRule" id="PRU00169"/>
    </source>
</evidence>
<dbReference type="SMART" id="SM00448">
    <property type="entry name" value="REC"/>
    <property type="match status" value="1"/>
</dbReference>
<dbReference type="CDD" id="cd00075">
    <property type="entry name" value="HATPase"/>
    <property type="match status" value="1"/>
</dbReference>